<dbReference type="Pfam" id="PF17820">
    <property type="entry name" value="PDZ_6"/>
    <property type="match status" value="1"/>
</dbReference>
<dbReference type="InterPro" id="IPR041489">
    <property type="entry name" value="PDZ_6"/>
</dbReference>
<keyword evidence="4" id="KW-0732">Signal</keyword>
<keyword evidence="2 6" id="KW-0645">Protease</keyword>
<gene>
    <name evidence="6" type="ORF">NUH88_09430</name>
</gene>
<dbReference type="SUPFAM" id="SSF50156">
    <property type="entry name" value="PDZ domain-like"/>
    <property type="match status" value="1"/>
</dbReference>
<evidence type="ECO:0000259" key="5">
    <source>
        <dbReference type="PROSITE" id="PS50106"/>
    </source>
</evidence>
<keyword evidence="7" id="KW-1185">Reference proteome</keyword>
<dbReference type="InterPro" id="IPR043504">
    <property type="entry name" value="Peptidase_S1_PA_chymotrypsin"/>
</dbReference>
<dbReference type="Gene3D" id="2.30.42.10">
    <property type="match status" value="1"/>
</dbReference>
<dbReference type="PANTHER" id="PTHR43343:SF3">
    <property type="entry name" value="PROTEASE DO-LIKE 8, CHLOROPLASTIC"/>
    <property type="match status" value="1"/>
</dbReference>
<keyword evidence="3" id="KW-0378">Hydrolase</keyword>
<dbReference type="Gene3D" id="2.40.10.10">
    <property type="entry name" value="Trypsin-like serine proteases"/>
    <property type="match status" value="1"/>
</dbReference>
<organism evidence="6 7">
    <name type="scientific">Nisaea acidiphila</name>
    <dbReference type="NCBI Taxonomy" id="1862145"/>
    <lineage>
        <taxon>Bacteria</taxon>
        <taxon>Pseudomonadati</taxon>
        <taxon>Pseudomonadota</taxon>
        <taxon>Alphaproteobacteria</taxon>
        <taxon>Rhodospirillales</taxon>
        <taxon>Thalassobaculaceae</taxon>
        <taxon>Nisaea</taxon>
    </lineage>
</organism>
<dbReference type="Pfam" id="PF13365">
    <property type="entry name" value="Trypsin_2"/>
    <property type="match status" value="1"/>
</dbReference>
<dbReference type="InterPro" id="IPR051201">
    <property type="entry name" value="Chloro_Bact_Ser_Proteases"/>
</dbReference>
<dbReference type="InterPro" id="IPR009003">
    <property type="entry name" value="Peptidase_S1_PA"/>
</dbReference>
<dbReference type="AlphaFoldDB" id="A0A9J7B097"/>
<evidence type="ECO:0000256" key="2">
    <source>
        <dbReference type="ARBA" id="ARBA00022670"/>
    </source>
</evidence>
<evidence type="ECO:0000256" key="4">
    <source>
        <dbReference type="SAM" id="SignalP"/>
    </source>
</evidence>
<feature type="chain" id="PRO_5039904635" evidence="4">
    <location>
        <begin position="31"/>
        <end position="330"/>
    </location>
</feature>
<evidence type="ECO:0000256" key="3">
    <source>
        <dbReference type="ARBA" id="ARBA00022801"/>
    </source>
</evidence>
<reference evidence="6" key="1">
    <citation type="submission" date="2022-08" db="EMBL/GenBank/DDBJ databases">
        <title>Nisaea acidiphila sp. nov., isolated from a marine algal debris and emended description of the genus Nisaea Urios et al. 2008.</title>
        <authorList>
            <person name="Kwon K."/>
        </authorList>
    </citation>
    <scope>NUCLEOTIDE SEQUENCE</scope>
    <source>
        <strain evidence="6">MEBiC11861</strain>
    </source>
</reference>
<sequence>MRHKARAGPRLLFLVLCAVLLATFSGRAEAEPTNPLLSVVRIEAHVPGDSRTASRLGTERAGAGVVIAGDGLILTIGYLILEADEVAVTDRDGRRFPAEIVAYDHATGFGLLRAHEGLDVPAVALGVSGEIEHLQTLLAASVGPVPAHPVQVRAVKPFAGGWEYLIEGAVFTVPPISEFGGAALFGEDGRLLGIGSLILGDAGGSGEAGNMFVPIDLLKPVLGDLLAFGRSTEPARPWVGIYPAEIRGYLVVSGLAEGGPGASAGLERGDLLIAVGEEPVKDMEGFFRAIWALGPAGTRVPLTVLRDGSVFSIEIESRDRHDWLKLGRTY</sequence>
<dbReference type="PRINTS" id="PR00834">
    <property type="entry name" value="PROTEASES2C"/>
</dbReference>
<dbReference type="EMBL" id="CP102480">
    <property type="protein sequence ID" value="UUX51908.1"/>
    <property type="molecule type" value="Genomic_DNA"/>
</dbReference>
<comment type="similarity">
    <text evidence="1">Belongs to the peptidase S1C family.</text>
</comment>
<dbReference type="Proteomes" id="UP001060336">
    <property type="component" value="Chromosome"/>
</dbReference>
<dbReference type="InterPro" id="IPR036034">
    <property type="entry name" value="PDZ_sf"/>
</dbReference>
<name>A0A9J7B097_9PROT</name>
<feature type="domain" description="PDZ" evidence="5">
    <location>
        <begin position="225"/>
        <end position="308"/>
    </location>
</feature>
<dbReference type="InterPro" id="IPR001478">
    <property type="entry name" value="PDZ"/>
</dbReference>
<dbReference type="KEGG" id="naci:NUH88_09430"/>
<protein>
    <submittedName>
        <fullName evidence="6">S1C family serine protease</fullName>
    </submittedName>
</protein>
<dbReference type="SMART" id="SM00228">
    <property type="entry name" value="PDZ"/>
    <property type="match status" value="1"/>
</dbReference>
<feature type="signal peptide" evidence="4">
    <location>
        <begin position="1"/>
        <end position="30"/>
    </location>
</feature>
<evidence type="ECO:0000256" key="1">
    <source>
        <dbReference type="ARBA" id="ARBA00010541"/>
    </source>
</evidence>
<dbReference type="RefSeq" id="WP_257771657.1">
    <property type="nucleotide sequence ID" value="NZ_CP102480.1"/>
</dbReference>
<accession>A0A9J7B097</accession>
<dbReference type="PROSITE" id="PS50106">
    <property type="entry name" value="PDZ"/>
    <property type="match status" value="1"/>
</dbReference>
<proteinExistence type="inferred from homology"/>
<evidence type="ECO:0000313" key="6">
    <source>
        <dbReference type="EMBL" id="UUX51908.1"/>
    </source>
</evidence>
<dbReference type="InterPro" id="IPR001940">
    <property type="entry name" value="Peptidase_S1C"/>
</dbReference>
<dbReference type="PANTHER" id="PTHR43343">
    <property type="entry name" value="PEPTIDASE S12"/>
    <property type="match status" value="1"/>
</dbReference>
<dbReference type="GO" id="GO:0006508">
    <property type="term" value="P:proteolysis"/>
    <property type="evidence" value="ECO:0007669"/>
    <property type="project" value="UniProtKB-KW"/>
</dbReference>
<dbReference type="GO" id="GO:0004252">
    <property type="term" value="F:serine-type endopeptidase activity"/>
    <property type="evidence" value="ECO:0007669"/>
    <property type="project" value="InterPro"/>
</dbReference>
<evidence type="ECO:0000313" key="7">
    <source>
        <dbReference type="Proteomes" id="UP001060336"/>
    </source>
</evidence>
<dbReference type="SUPFAM" id="SSF50494">
    <property type="entry name" value="Trypsin-like serine proteases"/>
    <property type="match status" value="1"/>
</dbReference>